<dbReference type="Proteomes" id="UP000026915">
    <property type="component" value="Chromosome 1"/>
</dbReference>
<dbReference type="AlphaFoldDB" id="A0A061DGC4"/>
<keyword evidence="2" id="KW-1185">Reference proteome</keyword>
<gene>
    <name evidence="1" type="ORF">TCM_000636</name>
</gene>
<organism evidence="1 2">
    <name type="scientific">Theobroma cacao</name>
    <name type="common">Cacao</name>
    <name type="synonym">Cocoa</name>
    <dbReference type="NCBI Taxonomy" id="3641"/>
    <lineage>
        <taxon>Eukaryota</taxon>
        <taxon>Viridiplantae</taxon>
        <taxon>Streptophyta</taxon>
        <taxon>Embryophyta</taxon>
        <taxon>Tracheophyta</taxon>
        <taxon>Spermatophyta</taxon>
        <taxon>Magnoliopsida</taxon>
        <taxon>eudicotyledons</taxon>
        <taxon>Gunneridae</taxon>
        <taxon>Pentapetalae</taxon>
        <taxon>rosids</taxon>
        <taxon>malvids</taxon>
        <taxon>Malvales</taxon>
        <taxon>Malvaceae</taxon>
        <taxon>Byttnerioideae</taxon>
        <taxon>Theobroma</taxon>
    </lineage>
</organism>
<evidence type="ECO:0000313" key="2">
    <source>
        <dbReference type="Proteomes" id="UP000026915"/>
    </source>
</evidence>
<accession>A0A061DGC4</accession>
<dbReference type="EMBL" id="CM001879">
    <property type="protein sequence ID" value="EOX91439.1"/>
    <property type="molecule type" value="Genomic_DNA"/>
</dbReference>
<dbReference type="Gramene" id="EOX91439">
    <property type="protein sequence ID" value="EOX91439"/>
    <property type="gene ID" value="TCM_000636"/>
</dbReference>
<reference evidence="1 2" key="1">
    <citation type="journal article" date="2013" name="Genome Biol.">
        <title>The genome sequence of the most widely cultivated cacao type and its use to identify candidate genes regulating pod color.</title>
        <authorList>
            <person name="Motamayor J.C."/>
            <person name="Mockaitis K."/>
            <person name="Schmutz J."/>
            <person name="Haiminen N."/>
            <person name="Iii D.L."/>
            <person name="Cornejo O."/>
            <person name="Findley S.D."/>
            <person name="Zheng P."/>
            <person name="Utro F."/>
            <person name="Royaert S."/>
            <person name="Saski C."/>
            <person name="Jenkins J."/>
            <person name="Podicheti R."/>
            <person name="Zhao M."/>
            <person name="Scheffler B.E."/>
            <person name="Stack J.C."/>
            <person name="Feltus F.A."/>
            <person name="Mustiga G.M."/>
            <person name="Amores F."/>
            <person name="Phillips W."/>
            <person name="Marelli J.P."/>
            <person name="May G.D."/>
            <person name="Shapiro H."/>
            <person name="Ma J."/>
            <person name="Bustamante C.D."/>
            <person name="Schnell R.J."/>
            <person name="Main D."/>
            <person name="Gilbert D."/>
            <person name="Parida L."/>
            <person name="Kuhn D.N."/>
        </authorList>
    </citation>
    <scope>NUCLEOTIDE SEQUENCE [LARGE SCALE GENOMIC DNA]</scope>
    <source>
        <strain evidence="2">cv. Matina 1-6</strain>
    </source>
</reference>
<dbReference type="HOGENOM" id="CLU_2709790_0_0_1"/>
<proteinExistence type="predicted"/>
<evidence type="ECO:0000313" key="1">
    <source>
        <dbReference type="EMBL" id="EOX91439.1"/>
    </source>
</evidence>
<sequence>MCSNFQGLMGEGEEEMNLLLLFDEIMVDILQSELNSRVKLVLVFLWSLLFCPNFKYQAGQPHSQPAGQLKSYK</sequence>
<dbReference type="InParanoid" id="A0A061DGC4"/>
<name>A0A061DGC4_THECC</name>
<protein>
    <submittedName>
        <fullName evidence="1">Uncharacterized protein</fullName>
    </submittedName>
</protein>